<evidence type="ECO:0000256" key="3">
    <source>
        <dbReference type="SAM" id="MobiDB-lite"/>
    </source>
</evidence>
<dbReference type="OrthoDB" id="7473440at2"/>
<protein>
    <recommendedName>
        <fullName evidence="2">Antitoxin</fullName>
    </recommendedName>
</protein>
<dbReference type="InterPro" id="IPR051416">
    <property type="entry name" value="phD-YefM_TA_antitoxins"/>
</dbReference>
<proteinExistence type="inferred from homology"/>
<dbReference type="Gene3D" id="3.40.1620.10">
    <property type="entry name" value="YefM-like domain"/>
    <property type="match status" value="1"/>
</dbReference>
<evidence type="ECO:0000256" key="2">
    <source>
        <dbReference type="RuleBase" id="RU362080"/>
    </source>
</evidence>
<gene>
    <name evidence="4" type="ORF">SAMN02982989_4846</name>
</gene>
<organism evidence="4 5">
    <name type="scientific">Xaviernesmea oryzae</name>
    <dbReference type="NCBI Taxonomy" id="464029"/>
    <lineage>
        <taxon>Bacteria</taxon>
        <taxon>Pseudomonadati</taxon>
        <taxon>Pseudomonadota</taxon>
        <taxon>Alphaproteobacteria</taxon>
        <taxon>Hyphomicrobiales</taxon>
        <taxon>Rhizobiaceae</taxon>
        <taxon>Rhizobium/Agrobacterium group</taxon>
        <taxon>Xaviernesmea</taxon>
    </lineage>
</organism>
<dbReference type="RefSeq" id="WP_085420248.1">
    <property type="nucleotide sequence ID" value="NZ_FXAF01000002.1"/>
</dbReference>
<dbReference type="Pfam" id="PF02604">
    <property type="entry name" value="PhdYeFM_antitox"/>
    <property type="match status" value="1"/>
</dbReference>
<feature type="region of interest" description="Disordered" evidence="3">
    <location>
        <begin position="63"/>
        <end position="85"/>
    </location>
</feature>
<dbReference type="Proteomes" id="UP000192903">
    <property type="component" value="Unassembled WGS sequence"/>
</dbReference>
<evidence type="ECO:0000256" key="1">
    <source>
        <dbReference type="ARBA" id="ARBA00009981"/>
    </source>
</evidence>
<dbReference type="InterPro" id="IPR006442">
    <property type="entry name" value="Antitoxin_Phd/YefM"/>
</dbReference>
<dbReference type="EMBL" id="FXAF01000002">
    <property type="protein sequence ID" value="SMF06430.1"/>
    <property type="molecule type" value="Genomic_DNA"/>
</dbReference>
<reference evidence="5" key="1">
    <citation type="submission" date="2017-04" db="EMBL/GenBank/DDBJ databases">
        <authorList>
            <person name="Varghese N."/>
            <person name="Submissions S."/>
        </authorList>
    </citation>
    <scope>NUCLEOTIDE SEQUENCE [LARGE SCALE GENOMIC DNA]</scope>
    <source>
        <strain evidence="5">B4P</strain>
    </source>
</reference>
<comment type="similarity">
    <text evidence="1 2">Belongs to the phD/YefM antitoxin family.</text>
</comment>
<accession>A0A1X7D0F0</accession>
<name>A0A1X7D0F0_9HYPH</name>
<dbReference type="AlphaFoldDB" id="A0A1X7D0F0"/>
<dbReference type="STRING" id="464029.SAMN02982989_4846"/>
<keyword evidence="5" id="KW-1185">Reference proteome</keyword>
<dbReference type="InterPro" id="IPR036165">
    <property type="entry name" value="YefM-like_sf"/>
</dbReference>
<sequence length="85" mass="9529">MEISVSEAKASLTELLHRAEAGEEVVLTRRGHRVARIVPVEPRLTREQRRILIEEIRAMAPKPAVDDVPAERSQDFLYGDDGLPA</sequence>
<dbReference type="PANTHER" id="PTHR35377">
    <property type="entry name" value="ANTITOXIN VAPB49-RELATED-RELATED"/>
    <property type="match status" value="1"/>
</dbReference>
<evidence type="ECO:0000313" key="5">
    <source>
        <dbReference type="Proteomes" id="UP000192903"/>
    </source>
</evidence>
<evidence type="ECO:0000313" key="4">
    <source>
        <dbReference type="EMBL" id="SMF06430.1"/>
    </source>
</evidence>
<dbReference type="NCBIfam" id="TIGR01552">
    <property type="entry name" value="phd_fam"/>
    <property type="match status" value="1"/>
</dbReference>
<comment type="function">
    <text evidence="2">Antitoxin component of a type II toxin-antitoxin (TA) system.</text>
</comment>
<dbReference type="SUPFAM" id="SSF143120">
    <property type="entry name" value="YefM-like"/>
    <property type="match status" value="1"/>
</dbReference>